<evidence type="ECO:0000259" key="11">
    <source>
        <dbReference type="Pfam" id="PF24657"/>
    </source>
</evidence>
<accession>A0ABQ5RNB0</accession>
<feature type="domain" description="DUF7647" evidence="12">
    <location>
        <begin position="1173"/>
        <end position="1241"/>
    </location>
</feature>
<dbReference type="Pfam" id="PF24538">
    <property type="entry name" value="DUF7599"/>
    <property type="match status" value="1"/>
</dbReference>
<dbReference type="PANTHER" id="PTHR15180:SF1">
    <property type="entry name" value="GENERAL TRANSCRIPTION FACTOR 3C POLYPEPTIDE 1"/>
    <property type="match status" value="1"/>
</dbReference>
<feature type="domain" description="General transcription factor 3C polypeptide 1 winged-helix" evidence="8">
    <location>
        <begin position="1"/>
        <end position="149"/>
    </location>
</feature>
<feature type="region of interest" description="Disordered" evidence="6">
    <location>
        <begin position="2620"/>
        <end position="2661"/>
    </location>
</feature>
<comment type="caution">
    <text evidence="13">The sequence shown here is derived from an EMBL/GenBank/DDBJ whole genome shotgun (WGS) entry which is preliminary data.</text>
</comment>
<dbReference type="Proteomes" id="UP001165090">
    <property type="component" value="Unassembled WGS sequence"/>
</dbReference>
<evidence type="ECO:0000256" key="1">
    <source>
        <dbReference type="ARBA" id="ARBA00004123"/>
    </source>
</evidence>
<feature type="region of interest" description="Disordered" evidence="6">
    <location>
        <begin position="2378"/>
        <end position="2403"/>
    </location>
</feature>
<evidence type="ECO:0000256" key="2">
    <source>
        <dbReference type="ARBA" id="ARBA00022553"/>
    </source>
</evidence>
<dbReference type="InterPro" id="IPR056064">
    <property type="entry name" value="DUF7647"/>
</dbReference>
<dbReference type="PANTHER" id="PTHR15180">
    <property type="entry name" value="GENERAL TRANSCRIPTION FACTOR 3C POLYPEPTIDE 1"/>
    <property type="match status" value="1"/>
</dbReference>
<proteinExistence type="predicted"/>
<feature type="region of interest" description="Disordered" evidence="6">
    <location>
        <begin position="1443"/>
        <end position="1464"/>
    </location>
</feature>
<feature type="compositionally biased region" description="Basic and acidic residues" evidence="6">
    <location>
        <begin position="1525"/>
        <end position="1538"/>
    </location>
</feature>
<feature type="compositionally biased region" description="Low complexity" evidence="6">
    <location>
        <begin position="1448"/>
        <end position="1458"/>
    </location>
</feature>
<feature type="domain" description="GTF3C1 extended winged-helix" evidence="9">
    <location>
        <begin position="760"/>
        <end position="874"/>
    </location>
</feature>
<dbReference type="InterPro" id="IPR044210">
    <property type="entry name" value="Tfc3-like"/>
</dbReference>
<gene>
    <name evidence="13" type="ORF">VaNZ11_000551</name>
</gene>
<feature type="region of interest" description="Disordered" evidence="6">
    <location>
        <begin position="621"/>
        <end position="688"/>
    </location>
</feature>
<dbReference type="InterPro" id="IPR056063">
    <property type="entry name" value="DUF7646"/>
</dbReference>
<feature type="compositionally biased region" description="Acidic residues" evidence="6">
    <location>
        <begin position="634"/>
        <end position="653"/>
    </location>
</feature>
<dbReference type="InterPro" id="IPR056020">
    <property type="entry name" value="DUF7599"/>
</dbReference>
<feature type="region of interest" description="Disordered" evidence="6">
    <location>
        <begin position="531"/>
        <end position="568"/>
    </location>
</feature>
<dbReference type="Pfam" id="PF24101">
    <property type="entry name" value="WHD_GTF3C1"/>
    <property type="match status" value="1"/>
</dbReference>
<keyword evidence="14" id="KW-1185">Reference proteome</keyword>
<comment type="subcellular location">
    <subcellularLocation>
        <location evidence="1">Nucleus</location>
    </subcellularLocation>
</comment>
<dbReference type="Pfam" id="PF04182">
    <property type="entry name" value="B-block_TFIIIC"/>
    <property type="match status" value="1"/>
</dbReference>
<feature type="region of interest" description="Disordered" evidence="6">
    <location>
        <begin position="1580"/>
        <end position="1632"/>
    </location>
</feature>
<feature type="region of interest" description="Disordered" evidence="6">
    <location>
        <begin position="1477"/>
        <end position="1551"/>
    </location>
</feature>
<evidence type="ECO:0000259" key="7">
    <source>
        <dbReference type="Pfam" id="PF04182"/>
    </source>
</evidence>
<feature type="compositionally biased region" description="Gly residues" evidence="6">
    <location>
        <begin position="1129"/>
        <end position="1151"/>
    </location>
</feature>
<protein>
    <recommendedName>
        <fullName evidence="15">B-block binding subunit of TFIIIC domain-containing protein</fullName>
    </recommendedName>
</protein>
<feature type="region of interest" description="Disordered" evidence="6">
    <location>
        <begin position="1660"/>
        <end position="1704"/>
    </location>
</feature>
<sequence>MDALLSVAVEEIALEGQEGCTVETLWNLLGARLPVGSITFLPPQLQNALWGVLVQRTEDVQFFTMPPSNTCCGVHWNRRAINATEEVPETGGKKGRSTRPKKKADANPMARAIMLSRDDPKITTHAAAAADNVMIAASEAVRMSVLGVYEIQDSRFPLSDMQLAALAAVGRTRWRGTINADLANHLGIAYRNFYYIVKNLETRKLVVKNPVVFAPPGATVTVSSVLHLPRFQPAIKLGPGQMFKTVDAVRGMEVATYVLQDDNMYMRLVCSTIAETAERVVVESDLKLVCGFRGTRGHRLWRRLRRKMEEQGYLAFETCRVRDRLVPCVRLLKDWKVPTSADRDDPEGVGEDADEADADDVEGGNGGNVCIHVTELSLERQLLEGVLSAGSDGVLNHELFSLLGVSSKVYGTKLVDIIKRYNLQVTVVNRGRTVLNRIVAPRELLAAARHLLPPPAAGQQLPSAANEADEGVPKPATQGVAAVAEGAGLSVTDAGRVATGVAPTVLDAVPAGAPGTAAVATAAPVAATKAKTRGKAAATPNSNGKVKAKNARTKDIRKDTGAAGADEEEAAAKVAAAPIGRPRRSAAIKSSKGIAAALKALGGVGTGNDDDDDYAEADSELEAKAAEKSSGSGDELDGEESNEDLTEEMELQEEAQQLPRGRAGASSGHGGGSGSGRGHGHSRPPKRPRLADVAVMTTPLTKPPIIAAVAAGTATPGPVAAQSPAALSGAPAAASAGAGAAAGVAPQAPKERKPHWTKVITLKTEDRLRLLVEHLNKHRFISRVQVRRLVMEWESAASGKPIPNSTAGPDIKTIRRLMDRLAQSGKAKLVRVETPGFLGDNRPIDTLLRPDLEPTPELMDEIRKHMADFERKLRSECCRKALAARKMATMIDYPVGNLLPEAVVAAAAAAGSATAAAVAAATAAKTNHAVAAIGGPDHGHRPVGVAEAINDTTDGLLRAAGLQPGDDEPAARGGGGAAAGGRGAGDGLGGGAQRPAMATSDAVRLRIGRGVSLFRAVHNEATARSVENGLIPAKMVRVRLLHFLIAKLVGLGGFEADPLASVDPDPGGMPHMPLSLGEEVLSLASATERSKMAFAFGAMKGTGTQGDHQRQQKQQQPQMQGQSMAATDGGEGGAGGGGDGPPGGAAPGGAGAAAMGQDLTVPLRHLSVRRLWSIMPLSVALQVLGSTSRRPPEELARLCECGATLGSLTPEQARNIMDGTSVHRLEYLISILRRLRLLEWAVVDRSRLDNTRRIGPGAGARARDGHGIRLLVHGRGVLEIPQGKEVPAAGAAATPGGAAAQSEDAVAGSGGNGTPPVVVISQSGFSGMQGGSGRFVEVDLTTAAGLDEYWRRFEELYRLTGTTHAEVQRLRRCFPATTVPEVLSRNSWHGQRLMAAVQWLKLQAGLEHIDLSDGQQITSLAGQLGIDVDVVARIVSDKRRRLNRVGDAAAEASGAEEGSAGEGMPLRLARLNTGAVMRGQGQSQAASGTPGLTSHEVGEALPAGERRRMMKRRTIRRSSPTARQRRAEEREAEREAKAARKAARVAKRMERDAAKAERRAARAAGTYVVRRRTRAEIEAAEAEAEAEGHPHRKRQRQITKEGPGGEEVKTDGGKEQRQRRKRQAGTVTSAQLAARDKTLAAVGPGRQRLLVASLMSHEGGAAADGAGRRQRRSSDNGSGEAGGNGCAGEEADAAAADDGRMGPRMRMPSMAAPSRMTRILWTASEDRVLLTEYVKLAAETGLHVRLPWKSCSNVLPYSITACIRHVRYLKRNYPSYTGRLDELLRRAYERKVDMARLAERGQMRMAAYRERLRRRQAGEPVGMLGEDGFEVLDDNKSQPPQPRDPLEVTRAIVAATTAGEPVAGGFGAGNELATEVQLLQQQIMDLEAITSAPAAPAAEAEGAAEAGAQPLSGLGENPAEVALMRRVTDADAAKAAAMVMEREAAITEAQALVEDFVLVMPRRISQKKREMMQQRGDLDLGEMPTPTVDEAQTRRRTAAAVRRSLGGALQVSIAETAATAGNAAGAPAAGSSAAAGATTAAAPGSVAPSRSRRIVGGAAARVLLPAVVVPSQLAVARPSVAVTAAMCMLVSLLYRVRAAGGVAAWMSNEVVETLTDFGRRFSADVKTAALKQMQLRGWLARTGPRRQLELTHAFVNRLQGTELPPGLLARCASAASRLDVLLARAAAMTGDTAQQHGGTDETDVDGAAALAPQQGTEAANSAAISAVATDADKAGAEAVERSCTVDKAKGAVALEAQEQLPSELVAVILARQALGRVELLPGTVEMQPEWAGQAVTAGLLVTSVQLLVVPQHSSRTDASVALAPAAAVMGRGGGSGANGMTDRFSWLTIPPPAVGTRVVVEAGSHATTVLGIAPQGASSAAASVQPHGGMSAADKEQQHEHHRRGGVSAALLDHGIGVVTPAGDDLAGSSGQWPSPGELFDGKAPLFRPSAVANDLAIQATAKAACKAHLAAEVPSCHMVMDELLDAVEALLDTAGPDGLTFTDLSSLLNKAASGSVTVGGACIAGATAPVPQAQSTDTAGNGGVATAAESPSPLRMLTLSLPPTQHHVSLVLRALELHGLVRRVGGWDALHFIVTRHCQDSILEVETDAGNTAAAAVAAAAPPRTDTGPSEQSQNAAVGTADKQIGGSDAADAGAGTEGVLGTDMDMHTGGETGIQRCHGQADGSHAPVGPNADGHAGAVPLVSVATVRERVLRPWVDHLGGVNMQMWDTLLQRLLVLVMRHPGISEDLLVASMDVIPPQACRELLHHLAHHGHVEVRKTPPLPKRPRRPLLLGGGGSHVGGLAAAPTVHYFPVLEHYAGSTLLKVPAP</sequence>
<feature type="domain" description="B-block binding subunit of TFIIIC" evidence="7">
    <location>
        <begin position="160"/>
        <end position="231"/>
    </location>
</feature>
<evidence type="ECO:0000259" key="10">
    <source>
        <dbReference type="Pfam" id="PF24538"/>
    </source>
</evidence>
<feature type="compositionally biased region" description="Basic and acidic residues" evidence="6">
    <location>
        <begin position="1606"/>
        <end position="1616"/>
    </location>
</feature>
<evidence type="ECO:0000313" key="14">
    <source>
        <dbReference type="Proteomes" id="UP001165090"/>
    </source>
</evidence>
<keyword evidence="5" id="KW-0539">Nucleus</keyword>
<feature type="compositionally biased region" description="Low complexity" evidence="6">
    <location>
        <begin position="2647"/>
        <end position="2656"/>
    </location>
</feature>
<dbReference type="Pfam" id="PF24657">
    <property type="entry name" value="DUF7646"/>
    <property type="match status" value="1"/>
</dbReference>
<name>A0ABQ5RNB0_9CHLO</name>
<dbReference type="Pfam" id="PF23704">
    <property type="entry name" value="WHD_GTF3C1_N"/>
    <property type="match status" value="1"/>
</dbReference>
<feature type="compositionally biased region" description="Polar residues" evidence="6">
    <location>
        <begin position="1480"/>
        <end position="1492"/>
    </location>
</feature>
<evidence type="ECO:0000256" key="5">
    <source>
        <dbReference type="ARBA" id="ARBA00023242"/>
    </source>
</evidence>
<feature type="region of interest" description="Disordered" evidence="6">
    <location>
        <begin position="961"/>
        <end position="995"/>
    </location>
</feature>
<feature type="compositionally biased region" description="Gly residues" evidence="6">
    <location>
        <begin position="972"/>
        <end position="992"/>
    </location>
</feature>
<keyword evidence="2" id="KW-0597">Phosphoprotein</keyword>
<reference evidence="13 14" key="1">
    <citation type="journal article" date="2023" name="IScience">
        <title>Expanded male sex-determining region conserved during the evolution of homothallism in the green alga Volvox.</title>
        <authorList>
            <person name="Yamamoto K."/>
            <person name="Matsuzaki R."/>
            <person name="Mahakham W."/>
            <person name="Heman W."/>
            <person name="Sekimoto H."/>
            <person name="Kawachi M."/>
            <person name="Minakuchi Y."/>
            <person name="Toyoda A."/>
            <person name="Nozaki H."/>
        </authorList>
    </citation>
    <scope>NUCLEOTIDE SEQUENCE [LARGE SCALE GENOMIC DNA]</scope>
    <source>
        <strain evidence="13 14">NIES-4468</strain>
    </source>
</reference>
<feature type="compositionally biased region" description="Low complexity" evidence="6">
    <location>
        <begin position="654"/>
        <end position="666"/>
    </location>
</feature>
<feature type="region of interest" description="Disordered" evidence="6">
    <location>
        <begin position="1288"/>
        <end position="1311"/>
    </location>
</feature>
<feature type="compositionally biased region" description="Basic residues" evidence="6">
    <location>
        <begin position="678"/>
        <end position="688"/>
    </location>
</feature>
<feature type="compositionally biased region" description="Basic residues" evidence="6">
    <location>
        <begin position="93"/>
        <end position="102"/>
    </location>
</feature>
<dbReference type="InterPro" id="IPR056428">
    <property type="entry name" value="WH_GTF3C1"/>
</dbReference>
<dbReference type="EMBL" id="BSDZ01000003">
    <property type="protein sequence ID" value="GLI58793.1"/>
    <property type="molecule type" value="Genomic_DNA"/>
</dbReference>
<evidence type="ECO:0000313" key="13">
    <source>
        <dbReference type="EMBL" id="GLI58793.1"/>
    </source>
</evidence>
<organism evidence="13 14">
    <name type="scientific">Volvox africanus</name>
    <dbReference type="NCBI Taxonomy" id="51714"/>
    <lineage>
        <taxon>Eukaryota</taxon>
        <taxon>Viridiplantae</taxon>
        <taxon>Chlorophyta</taxon>
        <taxon>core chlorophytes</taxon>
        <taxon>Chlorophyceae</taxon>
        <taxon>CS clade</taxon>
        <taxon>Chlamydomonadales</taxon>
        <taxon>Volvocaceae</taxon>
        <taxon>Volvox</taxon>
    </lineage>
</organism>
<feature type="domain" description="DUF7646" evidence="11">
    <location>
        <begin position="369"/>
        <end position="443"/>
    </location>
</feature>
<feature type="domain" description="DUF7599" evidence="10">
    <location>
        <begin position="260"/>
        <end position="340"/>
    </location>
</feature>
<dbReference type="InterPro" id="IPR007309">
    <property type="entry name" value="TFIIIC_Bblock-bd"/>
</dbReference>
<evidence type="ECO:0000256" key="3">
    <source>
        <dbReference type="ARBA" id="ARBA00023125"/>
    </source>
</evidence>
<dbReference type="InterPro" id="IPR056467">
    <property type="entry name" value="eWH_GTF3C1"/>
</dbReference>
<dbReference type="Pfam" id="PF24658">
    <property type="entry name" value="DUF7647"/>
    <property type="match status" value="1"/>
</dbReference>
<evidence type="ECO:0000259" key="9">
    <source>
        <dbReference type="Pfam" id="PF24101"/>
    </source>
</evidence>
<keyword evidence="3" id="KW-0238">DNA-binding</keyword>
<evidence type="ECO:0000256" key="4">
    <source>
        <dbReference type="ARBA" id="ARBA00023163"/>
    </source>
</evidence>
<feature type="compositionally biased region" description="Polar residues" evidence="6">
    <location>
        <begin position="2628"/>
        <end position="2638"/>
    </location>
</feature>
<feature type="compositionally biased region" description="Acidic residues" evidence="6">
    <location>
        <begin position="344"/>
        <end position="359"/>
    </location>
</feature>
<evidence type="ECO:0008006" key="15">
    <source>
        <dbReference type="Google" id="ProtNLM"/>
    </source>
</evidence>
<feature type="region of interest" description="Disordered" evidence="6">
    <location>
        <begin position="83"/>
        <end position="107"/>
    </location>
</feature>
<feature type="compositionally biased region" description="Gly residues" evidence="6">
    <location>
        <begin position="667"/>
        <end position="677"/>
    </location>
</feature>
<feature type="region of interest" description="Disordered" evidence="6">
    <location>
        <begin position="339"/>
        <end position="359"/>
    </location>
</feature>
<feature type="region of interest" description="Disordered" evidence="6">
    <location>
        <begin position="1099"/>
        <end position="1152"/>
    </location>
</feature>
<keyword evidence="4" id="KW-0804">Transcription</keyword>
<feature type="compositionally biased region" description="Low complexity" evidence="6">
    <location>
        <begin position="1112"/>
        <end position="1128"/>
    </location>
</feature>
<evidence type="ECO:0000259" key="12">
    <source>
        <dbReference type="Pfam" id="PF24658"/>
    </source>
</evidence>
<evidence type="ECO:0000256" key="6">
    <source>
        <dbReference type="SAM" id="MobiDB-lite"/>
    </source>
</evidence>
<feature type="compositionally biased region" description="Low complexity" evidence="6">
    <location>
        <begin position="1288"/>
        <end position="1300"/>
    </location>
</feature>
<evidence type="ECO:0000259" key="8">
    <source>
        <dbReference type="Pfam" id="PF23704"/>
    </source>
</evidence>